<feature type="domain" description="NAD-dependent epimerase/dehydratase" evidence="1">
    <location>
        <begin position="3"/>
        <end position="217"/>
    </location>
</feature>
<reference evidence="2 3" key="1">
    <citation type="submission" date="2018-10" db="EMBL/GenBank/DDBJ databases">
        <title>Sequencing the genomes of 1000 actinobacteria strains.</title>
        <authorList>
            <person name="Klenk H.-P."/>
        </authorList>
    </citation>
    <scope>NUCLEOTIDE SEQUENCE [LARGE SCALE GENOMIC DNA]</scope>
    <source>
        <strain evidence="2 3">DSM 17894</strain>
    </source>
</reference>
<evidence type="ECO:0000259" key="1">
    <source>
        <dbReference type="Pfam" id="PF01370"/>
    </source>
</evidence>
<evidence type="ECO:0000313" key="3">
    <source>
        <dbReference type="Proteomes" id="UP000280008"/>
    </source>
</evidence>
<dbReference type="Pfam" id="PF01370">
    <property type="entry name" value="Epimerase"/>
    <property type="match status" value="1"/>
</dbReference>
<accession>A0A495IHS5</accession>
<dbReference type="PANTHER" id="PTHR43245">
    <property type="entry name" value="BIFUNCTIONAL POLYMYXIN RESISTANCE PROTEIN ARNA"/>
    <property type="match status" value="1"/>
</dbReference>
<dbReference type="EMBL" id="RBKS01000001">
    <property type="protein sequence ID" value="RKR74665.1"/>
    <property type="molecule type" value="Genomic_DNA"/>
</dbReference>
<comment type="caution">
    <text evidence="2">The sequence shown here is derived from an EMBL/GenBank/DDBJ whole genome shotgun (WGS) entry which is preliminary data.</text>
</comment>
<proteinExistence type="predicted"/>
<keyword evidence="3" id="KW-1185">Reference proteome</keyword>
<dbReference type="InterPro" id="IPR050177">
    <property type="entry name" value="Lipid_A_modif_metabolic_enz"/>
</dbReference>
<dbReference type="OrthoDB" id="7941246at2"/>
<dbReference type="SUPFAM" id="SSF51735">
    <property type="entry name" value="NAD(P)-binding Rossmann-fold domains"/>
    <property type="match status" value="1"/>
</dbReference>
<protein>
    <submittedName>
        <fullName evidence="2">Nucleoside-diphosphate-sugar epimerase</fullName>
    </submittedName>
</protein>
<dbReference type="RefSeq" id="WP_121369488.1">
    <property type="nucleotide sequence ID" value="NZ_RBKS01000001.1"/>
</dbReference>
<dbReference type="InterPro" id="IPR036291">
    <property type="entry name" value="NAD(P)-bd_dom_sf"/>
</dbReference>
<organism evidence="2 3">
    <name type="scientific">Frondihabitans australicus</name>
    <dbReference type="NCBI Taxonomy" id="386892"/>
    <lineage>
        <taxon>Bacteria</taxon>
        <taxon>Bacillati</taxon>
        <taxon>Actinomycetota</taxon>
        <taxon>Actinomycetes</taxon>
        <taxon>Micrococcales</taxon>
        <taxon>Microbacteriaceae</taxon>
        <taxon>Frondihabitans</taxon>
    </lineage>
</organism>
<evidence type="ECO:0000313" key="2">
    <source>
        <dbReference type="EMBL" id="RKR74665.1"/>
    </source>
</evidence>
<dbReference type="InterPro" id="IPR001509">
    <property type="entry name" value="Epimerase_deHydtase"/>
</dbReference>
<gene>
    <name evidence="2" type="ORF">C8E83_1792</name>
</gene>
<dbReference type="Gene3D" id="3.40.50.720">
    <property type="entry name" value="NAD(P)-binding Rossmann-like Domain"/>
    <property type="match status" value="1"/>
</dbReference>
<name>A0A495IHS5_9MICO</name>
<sequence>MKVVVIGATGHVGSYLVPRLVRAGHEVTAVTRGTSEPYHQDPAWRQVTRVTLDRDQGDADGTFAPAIAALGADAVIDMVCFTVPSAQQLVDALRGTGAVLLHCGTIWVHGPATEVPITEDAVRTPFGEYGTQKAAIEELLVAETRRGGVRSVILHPGHITGPGWPMINPQGNLDLGVWAALAAGDEVVLPNLGLETLHHVHADDVAQGFERALARHAVAAGQSFHLVSERAVTLRGLAEGIAAWYGAVPSLRYVPLDALADEIGSALAETTRDHISRSHSCSIERARTVLGYAPRYTSLEAIEDGLAWLAADGQVPAPVA</sequence>
<dbReference type="AlphaFoldDB" id="A0A495IHS5"/>
<dbReference type="Proteomes" id="UP000280008">
    <property type="component" value="Unassembled WGS sequence"/>
</dbReference>